<gene>
    <name evidence="1" type="ORF">LCGC14_2506320</name>
</gene>
<sequence length="113" mass="11854">SSSTTPTIFNMRMDAPHASLCVAEAVVASGGTNSLSGNYIEFWRGYGGKAEDAFNGDDTPTNELVSRTAWNVKDTLVPPVIVGEGSLSIFASAQAGLGFITVIWVEVPSTSIQ</sequence>
<feature type="non-terminal residue" evidence="1">
    <location>
        <position position="1"/>
    </location>
</feature>
<protein>
    <submittedName>
        <fullName evidence="1">Uncharacterized protein</fullName>
    </submittedName>
</protein>
<proteinExistence type="predicted"/>
<evidence type="ECO:0000313" key="1">
    <source>
        <dbReference type="EMBL" id="KKL15364.1"/>
    </source>
</evidence>
<dbReference type="AlphaFoldDB" id="A0A0F9B0F3"/>
<organism evidence="1">
    <name type="scientific">marine sediment metagenome</name>
    <dbReference type="NCBI Taxonomy" id="412755"/>
    <lineage>
        <taxon>unclassified sequences</taxon>
        <taxon>metagenomes</taxon>
        <taxon>ecological metagenomes</taxon>
    </lineage>
</organism>
<comment type="caution">
    <text evidence="1">The sequence shown here is derived from an EMBL/GenBank/DDBJ whole genome shotgun (WGS) entry which is preliminary data.</text>
</comment>
<reference evidence="1" key="1">
    <citation type="journal article" date="2015" name="Nature">
        <title>Complex archaea that bridge the gap between prokaryotes and eukaryotes.</title>
        <authorList>
            <person name="Spang A."/>
            <person name="Saw J.H."/>
            <person name="Jorgensen S.L."/>
            <person name="Zaremba-Niedzwiedzka K."/>
            <person name="Martijn J."/>
            <person name="Lind A.E."/>
            <person name="van Eijk R."/>
            <person name="Schleper C."/>
            <person name="Guy L."/>
            <person name="Ettema T.J."/>
        </authorList>
    </citation>
    <scope>NUCLEOTIDE SEQUENCE</scope>
</reference>
<dbReference type="EMBL" id="LAZR01040088">
    <property type="protein sequence ID" value="KKL15364.1"/>
    <property type="molecule type" value="Genomic_DNA"/>
</dbReference>
<name>A0A0F9B0F3_9ZZZZ</name>
<accession>A0A0F9B0F3</accession>